<sequence>MTKRMLTRAAAAGASLLLSQAYMYSGSTHAEMHACCCHSDGVSPLLCCRGKSR</sequence>
<keyword evidence="1" id="KW-0732">Signal</keyword>
<protein>
    <recommendedName>
        <fullName evidence="8">RxLR effector protein</fullName>
    </recommendedName>
</protein>
<evidence type="ECO:0000313" key="2">
    <source>
        <dbReference type="EMBL" id="KAE9008238.1"/>
    </source>
</evidence>
<dbReference type="AlphaFoldDB" id="A0A6A3KS21"/>
<evidence type="ECO:0000313" key="4">
    <source>
        <dbReference type="EMBL" id="KAE9327019.1"/>
    </source>
</evidence>
<evidence type="ECO:0000313" key="6">
    <source>
        <dbReference type="Proteomes" id="UP000434957"/>
    </source>
</evidence>
<feature type="chain" id="PRO_5036379972" description="RxLR effector protein" evidence="1">
    <location>
        <begin position="22"/>
        <end position="53"/>
    </location>
</feature>
<feature type="signal peptide" evidence="1">
    <location>
        <begin position="1"/>
        <end position="21"/>
    </location>
</feature>
<proteinExistence type="predicted"/>
<evidence type="ECO:0000313" key="3">
    <source>
        <dbReference type="EMBL" id="KAE9013660.1"/>
    </source>
</evidence>
<evidence type="ECO:0008006" key="8">
    <source>
        <dbReference type="Google" id="ProtNLM"/>
    </source>
</evidence>
<evidence type="ECO:0000313" key="7">
    <source>
        <dbReference type="Proteomes" id="UP000435112"/>
    </source>
</evidence>
<dbReference type="EMBL" id="QXFV01001151">
    <property type="protein sequence ID" value="KAE9013660.1"/>
    <property type="molecule type" value="Genomic_DNA"/>
</dbReference>
<accession>A0A6A3KS21</accession>
<dbReference type="OrthoDB" id="10309469at2759"/>
<reference evidence="5 7" key="1">
    <citation type="submission" date="2018-09" db="EMBL/GenBank/DDBJ databases">
        <title>Genomic investigation of the strawberry pathogen Phytophthora fragariae indicates pathogenicity is determined by transcriptional variation in three key races.</title>
        <authorList>
            <person name="Adams T.M."/>
            <person name="Armitage A.D."/>
            <person name="Sobczyk M.K."/>
            <person name="Bates H.J."/>
            <person name="Dunwell J.M."/>
            <person name="Nellist C.F."/>
            <person name="Harrison R.J."/>
        </authorList>
    </citation>
    <scope>NUCLEOTIDE SEQUENCE [LARGE SCALE GENOMIC DNA]</scope>
    <source>
        <strain evidence="3 5">SCRP249</strain>
        <strain evidence="2 7">SCRP324</strain>
        <strain evidence="4 6">SCRP333</strain>
    </source>
</reference>
<gene>
    <name evidence="3" type="ORF">PR001_g15354</name>
    <name evidence="2" type="ORF">PR002_g15962</name>
    <name evidence="4" type="ORF">PR003_g16113</name>
</gene>
<dbReference type="Proteomes" id="UP000435112">
    <property type="component" value="Unassembled WGS sequence"/>
</dbReference>
<dbReference type="EMBL" id="QXFU01001191">
    <property type="protein sequence ID" value="KAE9008238.1"/>
    <property type="molecule type" value="Genomic_DNA"/>
</dbReference>
<keyword evidence="6" id="KW-1185">Reference proteome</keyword>
<comment type="caution">
    <text evidence="2">The sequence shown here is derived from an EMBL/GenBank/DDBJ whole genome shotgun (WGS) entry which is preliminary data.</text>
</comment>
<name>A0A6A3KS21_9STRA</name>
<organism evidence="2 7">
    <name type="scientific">Phytophthora rubi</name>
    <dbReference type="NCBI Taxonomy" id="129364"/>
    <lineage>
        <taxon>Eukaryota</taxon>
        <taxon>Sar</taxon>
        <taxon>Stramenopiles</taxon>
        <taxon>Oomycota</taxon>
        <taxon>Peronosporomycetes</taxon>
        <taxon>Peronosporales</taxon>
        <taxon>Peronosporaceae</taxon>
        <taxon>Phytophthora</taxon>
    </lineage>
</organism>
<dbReference type="Proteomes" id="UP000434957">
    <property type="component" value="Unassembled WGS sequence"/>
</dbReference>
<evidence type="ECO:0000256" key="1">
    <source>
        <dbReference type="SAM" id="SignalP"/>
    </source>
</evidence>
<dbReference type="EMBL" id="QXFT01001158">
    <property type="protein sequence ID" value="KAE9327019.1"/>
    <property type="molecule type" value="Genomic_DNA"/>
</dbReference>
<evidence type="ECO:0000313" key="5">
    <source>
        <dbReference type="Proteomes" id="UP000429607"/>
    </source>
</evidence>
<dbReference type="Proteomes" id="UP000429607">
    <property type="component" value="Unassembled WGS sequence"/>
</dbReference>